<feature type="domain" description="Transposase InsH N-terminal" evidence="7">
    <location>
        <begin position="14"/>
        <end position="110"/>
    </location>
</feature>
<evidence type="ECO:0000259" key="7">
    <source>
        <dbReference type="Pfam" id="PF05598"/>
    </source>
</evidence>
<gene>
    <name evidence="8" type="ORF">PQU93_17095</name>
</gene>
<dbReference type="EMBL" id="JAQQKY010000014">
    <property type="protein sequence ID" value="MDC7692484.1"/>
    <property type="molecule type" value="Genomic_DNA"/>
</dbReference>
<dbReference type="InterPro" id="IPR008490">
    <property type="entry name" value="Transposase_InsH_N"/>
</dbReference>
<dbReference type="PANTHER" id="PTHR35604">
    <property type="entry name" value="TRANSPOSASE INSH FOR INSERTION SEQUENCE ELEMENT IS5A-RELATED"/>
    <property type="match status" value="1"/>
</dbReference>
<comment type="caution">
    <text evidence="8">The sequence shown here is derived from an EMBL/GenBank/DDBJ whole genome shotgun (WGS) entry which is preliminary data.</text>
</comment>
<evidence type="ECO:0000259" key="6">
    <source>
        <dbReference type="Pfam" id="PF01609"/>
    </source>
</evidence>
<protein>
    <submittedName>
        <fullName evidence="8">IS5 family transposase</fullName>
    </submittedName>
</protein>
<comment type="function">
    <text evidence="1">Involved in the transposition of the insertion sequence IS5.</text>
</comment>
<keyword evidence="3" id="KW-0815">Transposition</keyword>
<keyword evidence="9" id="KW-1185">Reference proteome</keyword>
<keyword evidence="4" id="KW-0238">DNA-binding</keyword>
<evidence type="ECO:0000256" key="3">
    <source>
        <dbReference type="ARBA" id="ARBA00022578"/>
    </source>
</evidence>
<accession>A0ABT5I8H2</accession>
<evidence type="ECO:0000313" key="8">
    <source>
        <dbReference type="EMBL" id="MDC7692484.1"/>
    </source>
</evidence>
<evidence type="ECO:0000256" key="5">
    <source>
        <dbReference type="ARBA" id="ARBA00023172"/>
    </source>
</evidence>
<dbReference type="Proteomes" id="UP001221566">
    <property type="component" value="Unassembled WGS sequence"/>
</dbReference>
<dbReference type="RefSeq" id="WP_125836928.1">
    <property type="nucleotide sequence ID" value="NZ_JAQQKY010000014.1"/>
</dbReference>
<dbReference type="PANTHER" id="PTHR35604:SF2">
    <property type="entry name" value="TRANSPOSASE INSH FOR INSERTION SEQUENCE ELEMENT IS5A-RELATED"/>
    <property type="match status" value="1"/>
</dbReference>
<keyword evidence="5" id="KW-0233">DNA recombination</keyword>
<dbReference type="Pfam" id="PF01609">
    <property type="entry name" value="DDE_Tnp_1"/>
    <property type="match status" value="1"/>
</dbReference>
<evidence type="ECO:0000256" key="4">
    <source>
        <dbReference type="ARBA" id="ARBA00023125"/>
    </source>
</evidence>
<sequence>MQSSFTDLEYAAKKKLTRRDRFLAEIDAVTPWAALVAELEPFYPKGKGRGRPPIGLERMLRMYVAQQCFGLSDEGIEDAVYDSQSIRRFVGIDLGREGAPDATTLLKFRRLLEARELTRGIFEVINRQLAEKGLLMREGTIVDATLIAAPPSTKNGEKARDPDMHQTKKGNQWYFGMKAHIGVDADSGFVHTVLATAANVADVTQAHALLHGQETVAFGDAGYQGVEKREENQTPDVDWQVAMKRGQRKALPNNEYGRALEVFEKAKASLRAKVEHPFHVIKNLFKHRKTRYRGLPKNAAQLFTLFGLANLMLARRHLLACDAQGAS</sequence>
<organism evidence="8 9">
    <name type="scientific">Vogesella indigofera</name>
    <name type="common">Pseudomonas indigofera</name>
    <dbReference type="NCBI Taxonomy" id="45465"/>
    <lineage>
        <taxon>Bacteria</taxon>
        <taxon>Pseudomonadati</taxon>
        <taxon>Pseudomonadota</taxon>
        <taxon>Betaproteobacteria</taxon>
        <taxon>Neisseriales</taxon>
        <taxon>Chromobacteriaceae</taxon>
        <taxon>Vogesella</taxon>
    </lineage>
</organism>
<evidence type="ECO:0000313" key="9">
    <source>
        <dbReference type="Proteomes" id="UP001221566"/>
    </source>
</evidence>
<feature type="domain" description="Transposase IS4-like" evidence="6">
    <location>
        <begin position="137"/>
        <end position="311"/>
    </location>
</feature>
<proteinExistence type="inferred from homology"/>
<comment type="similarity">
    <text evidence="2">Belongs to the transposase 11 family.</text>
</comment>
<evidence type="ECO:0000256" key="2">
    <source>
        <dbReference type="ARBA" id="ARBA00010075"/>
    </source>
</evidence>
<dbReference type="InterPro" id="IPR047959">
    <property type="entry name" value="Transpos_IS5"/>
</dbReference>
<dbReference type="NCBIfam" id="NF033581">
    <property type="entry name" value="transpos_IS5_4"/>
    <property type="match status" value="1"/>
</dbReference>
<reference evidence="8 9" key="1">
    <citation type="submission" date="2023-01" db="EMBL/GenBank/DDBJ databases">
        <title>Novel species of the genus Vogesella isolated from rivers.</title>
        <authorList>
            <person name="Lu H."/>
        </authorList>
    </citation>
    <scope>NUCLEOTIDE SEQUENCE [LARGE SCALE GENOMIC DNA]</scope>
    <source>
        <strain evidence="8 9">SH7W</strain>
    </source>
</reference>
<evidence type="ECO:0000256" key="1">
    <source>
        <dbReference type="ARBA" id="ARBA00003544"/>
    </source>
</evidence>
<dbReference type="InterPro" id="IPR002559">
    <property type="entry name" value="Transposase_11"/>
</dbReference>
<dbReference type="Pfam" id="PF05598">
    <property type="entry name" value="DUF772"/>
    <property type="match status" value="1"/>
</dbReference>
<name>A0ABT5I8H2_VOGIN</name>